<proteinExistence type="predicted"/>
<sequence>MNRRSFVRWLGLAPMAAGAVPLSALAEAAVAHPPPLAVTADMIAGSAITAGSINVMQLSSLDANLGERIAGCITSADGKTSIDLSSQRFIFED</sequence>
<feature type="signal peptide" evidence="1">
    <location>
        <begin position="1"/>
        <end position="26"/>
    </location>
</feature>
<dbReference type="RefSeq" id="WP_147047544.1">
    <property type="nucleotide sequence ID" value="NZ_BJZV01000015.1"/>
</dbReference>
<accession>A0A512JMC7</accession>
<keyword evidence="1" id="KW-0732">Signal</keyword>
<protein>
    <submittedName>
        <fullName evidence="2">Uncharacterized protein</fullName>
    </submittedName>
</protein>
<evidence type="ECO:0000256" key="1">
    <source>
        <dbReference type="SAM" id="SignalP"/>
    </source>
</evidence>
<dbReference type="Proteomes" id="UP000321750">
    <property type="component" value="Unassembled WGS sequence"/>
</dbReference>
<reference evidence="2 3" key="1">
    <citation type="submission" date="2019-07" db="EMBL/GenBank/DDBJ databases">
        <title>Whole genome shotgun sequence of Methylobacterium gnaphalii NBRC 107716.</title>
        <authorList>
            <person name="Hosoyama A."/>
            <person name="Uohara A."/>
            <person name="Ohji S."/>
            <person name="Ichikawa N."/>
        </authorList>
    </citation>
    <scope>NUCLEOTIDE SEQUENCE [LARGE SCALE GENOMIC DNA]</scope>
    <source>
        <strain evidence="2 3">NBRC 107716</strain>
    </source>
</reference>
<evidence type="ECO:0000313" key="3">
    <source>
        <dbReference type="Proteomes" id="UP000321750"/>
    </source>
</evidence>
<organism evidence="2 3">
    <name type="scientific">Methylobacterium gnaphalii</name>
    <dbReference type="NCBI Taxonomy" id="1010610"/>
    <lineage>
        <taxon>Bacteria</taxon>
        <taxon>Pseudomonadati</taxon>
        <taxon>Pseudomonadota</taxon>
        <taxon>Alphaproteobacteria</taxon>
        <taxon>Hyphomicrobiales</taxon>
        <taxon>Methylobacteriaceae</taxon>
        <taxon>Methylobacterium</taxon>
    </lineage>
</organism>
<dbReference type="EMBL" id="BJZV01000015">
    <property type="protein sequence ID" value="GEP11120.1"/>
    <property type="molecule type" value="Genomic_DNA"/>
</dbReference>
<comment type="caution">
    <text evidence="2">The sequence shown here is derived from an EMBL/GenBank/DDBJ whole genome shotgun (WGS) entry which is preliminary data.</text>
</comment>
<evidence type="ECO:0000313" key="2">
    <source>
        <dbReference type="EMBL" id="GEP11120.1"/>
    </source>
</evidence>
<keyword evidence="3" id="KW-1185">Reference proteome</keyword>
<name>A0A512JMC7_9HYPH</name>
<feature type="chain" id="PRO_5021964797" evidence="1">
    <location>
        <begin position="27"/>
        <end position="93"/>
    </location>
</feature>
<dbReference type="AlphaFoldDB" id="A0A512JMC7"/>
<gene>
    <name evidence="2" type="ORF">MGN01_29650</name>
</gene>